<organism evidence="2 3">
    <name type="scientific">Bradyrhizobium vignae</name>
    <dbReference type="NCBI Taxonomy" id="1549949"/>
    <lineage>
        <taxon>Bacteria</taxon>
        <taxon>Pseudomonadati</taxon>
        <taxon>Pseudomonadota</taxon>
        <taxon>Alphaproteobacteria</taxon>
        <taxon>Hyphomicrobiales</taxon>
        <taxon>Nitrobacteraceae</taxon>
        <taxon>Bradyrhizobium</taxon>
    </lineage>
</organism>
<dbReference type="Pfam" id="PF04536">
    <property type="entry name" value="TPM_phosphatase"/>
    <property type="match status" value="1"/>
</dbReference>
<evidence type="ECO:0000259" key="1">
    <source>
        <dbReference type="Pfam" id="PF04536"/>
    </source>
</evidence>
<dbReference type="Proteomes" id="UP000246085">
    <property type="component" value="Chromosome BRAD3257"/>
</dbReference>
<dbReference type="PANTHER" id="PTHR30373:SF8">
    <property type="entry name" value="BLL7265 PROTEIN"/>
    <property type="match status" value="1"/>
</dbReference>
<protein>
    <submittedName>
        <fullName evidence="2">Putative membrane protein</fullName>
    </submittedName>
</protein>
<gene>
    <name evidence="2" type="ORF">BRAD3257_1374</name>
</gene>
<feature type="domain" description="TPM" evidence="1">
    <location>
        <begin position="19"/>
        <end position="142"/>
    </location>
</feature>
<dbReference type="Gene3D" id="3.10.310.50">
    <property type="match status" value="1"/>
</dbReference>
<evidence type="ECO:0000313" key="2">
    <source>
        <dbReference type="EMBL" id="SPP92505.1"/>
    </source>
</evidence>
<reference evidence="2 3" key="1">
    <citation type="submission" date="2018-03" db="EMBL/GenBank/DDBJ databases">
        <authorList>
            <person name="Gully D."/>
        </authorList>
    </citation>
    <scope>NUCLEOTIDE SEQUENCE [LARGE SCALE GENOMIC DNA]</scope>
    <source>
        <strain evidence="2">ORS3257</strain>
    </source>
</reference>
<dbReference type="RefSeq" id="WP_122401130.1">
    <property type="nucleotide sequence ID" value="NZ_LS398110.1"/>
</dbReference>
<dbReference type="EMBL" id="LS398110">
    <property type="protein sequence ID" value="SPP92505.1"/>
    <property type="molecule type" value="Genomic_DNA"/>
</dbReference>
<sequence length="165" mass="18480">MSIKRIARHLVQHHWRAKQIFPRAVLERIEQAIERGEASHSGQIRFVVEGALDGGPLFRNQPARERALDVFSHLRIWDTAHNNGVLIYLLLADRDVEIIADRGIDAKVGAEGWETICQAMEADFRSGQFERGVIAGIEAVSRELARHFPPGGPHPNELPDAPVVM</sequence>
<evidence type="ECO:0000313" key="3">
    <source>
        <dbReference type="Proteomes" id="UP000246085"/>
    </source>
</evidence>
<name>A0A2U3PTM5_9BRAD</name>
<proteinExistence type="predicted"/>
<dbReference type="KEGG" id="bvz:BRAD3257_1374"/>
<accession>A0A2U3PTM5</accession>
<dbReference type="PANTHER" id="PTHR30373">
    <property type="entry name" value="UPF0603 PROTEIN YGCG"/>
    <property type="match status" value="1"/>
</dbReference>
<dbReference type="AlphaFoldDB" id="A0A2U3PTM5"/>
<accession>A0A4Q0R9H1</accession>
<dbReference type="OrthoDB" id="5825388at2"/>
<dbReference type="InterPro" id="IPR007621">
    <property type="entry name" value="TPM_dom"/>
</dbReference>